<protein>
    <recommendedName>
        <fullName evidence="3">Molybdate-anion transporter</fullName>
    </recommendedName>
    <alternativeName>
        <fullName evidence="10">Major facilitator superfamily domain-containing protein 5</fullName>
    </alternativeName>
    <alternativeName>
        <fullName evidence="11">Molybdate transporter 2 homolog</fullName>
    </alternativeName>
</protein>
<evidence type="ECO:0000256" key="8">
    <source>
        <dbReference type="ARBA" id="ARBA00023065"/>
    </source>
</evidence>
<accession>A0A2J7ZQW9</accession>
<dbReference type="InterPro" id="IPR036259">
    <property type="entry name" value="MFS_trans_sf"/>
</dbReference>
<dbReference type="GO" id="GO:0015098">
    <property type="term" value="F:molybdate ion transmembrane transporter activity"/>
    <property type="evidence" value="ECO:0007669"/>
    <property type="project" value="InterPro"/>
</dbReference>
<name>A0A2J7ZQW9_9CHLO</name>
<organism evidence="13 14">
    <name type="scientific">Tetrabaena socialis</name>
    <dbReference type="NCBI Taxonomy" id="47790"/>
    <lineage>
        <taxon>Eukaryota</taxon>
        <taxon>Viridiplantae</taxon>
        <taxon>Chlorophyta</taxon>
        <taxon>core chlorophytes</taxon>
        <taxon>Chlorophyceae</taxon>
        <taxon>CS clade</taxon>
        <taxon>Chlamydomonadales</taxon>
        <taxon>Tetrabaenaceae</taxon>
        <taxon>Tetrabaena</taxon>
    </lineage>
</organism>
<comment type="caution">
    <text evidence="13">The sequence shown here is derived from an EMBL/GenBank/DDBJ whole genome shotgun (WGS) entry which is preliminary data.</text>
</comment>
<comment type="subcellular location">
    <subcellularLocation>
        <location evidence="2">Cell membrane</location>
        <topology evidence="2">Multi-pass membrane protein</topology>
    </subcellularLocation>
</comment>
<dbReference type="Pfam" id="PF05631">
    <property type="entry name" value="MFS_5"/>
    <property type="match status" value="1"/>
</dbReference>
<evidence type="ECO:0000256" key="4">
    <source>
        <dbReference type="ARBA" id="ARBA00022448"/>
    </source>
</evidence>
<reference evidence="13 14" key="1">
    <citation type="journal article" date="2017" name="Mol. Biol. Evol.">
        <title>The 4-celled Tetrabaena socialis nuclear genome reveals the essential components for genetic control of cell number at the origin of multicellularity in the volvocine lineage.</title>
        <authorList>
            <person name="Featherston J."/>
            <person name="Arakaki Y."/>
            <person name="Hanschen E.R."/>
            <person name="Ferris P.J."/>
            <person name="Michod R.E."/>
            <person name="Olson B.J.S.C."/>
            <person name="Nozaki H."/>
            <person name="Durand P.M."/>
        </authorList>
    </citation>
    <scope>NUCLEOTIDE SEQUENCE [LARGE SCALE GENOMIC DNA]</scope>
    <source>
        <strain evidence="13 14">NIES-571</strain>
    </source>
</reference>
<dbReference type="PANTHER" id="PTHR23516">
    <property type="entry name" value="SAM (S-ADENOSYL METHIONINE) TRANSPORTER"/>
    <property type="match status" value="1"/>
</dbReference>
<evidence type="ECO:0000313" key="13">
    <source>
        <dbReference type="EMBL" id="PNH02650.1"/>
    </source>
</evidence>
<feature type="transmembrane region" description="Helical" evidence="12">
    <location>
        <begin position="36"/>
        <end position="55"/>
    </location>
</feature>
<evidence type="ECO:0000256" key="7">
    <source>
        <dbReference type="ARBA" id="ARBA00022989"/>
    </source>
</evidence>
<dbReference type="Proteomes" id="UP000236333">
    <property type="component" value="Unassembled WGS sequence"/>
</dbReference>
<dbReference type="AlphaFoldDB" id="A0A2J7ZQW9"/>
<evidence type="ECO:0000256" key="10">
    <source>
        <dbReference type="ARBA" id="ARBA00030646"/>
    </source>
</evidence>
<proteinExistence type="predicted"/>
<dbReference type="GO" id="GO:0006811">
    <property type="term" value="P:monoatomic ion transport"/>
    <property type="evidence" value="ECO:0007669"/>
    <property type="project" value="UniProtKB-KW"/>
</dbReference>
<evidence type="ECO:0000256" key="1">
    <source>
        <dbReference type="ARBA" id="ARBA00003019"/>
    </source>
</evidence>
<dbReference type="InterPro" id="IPR008509">
    <property type="entry name" value="MOT2/MFSD5"/>
</dbReference>
<feature type="transmembrane region" description="Helical" evidence="12">
    <location>
        <begin position="106"/>
        <end position="125"/>
    </location>
</feature>
<evidence type="ECO:0000256" key="3">
    <source>
        <dbReference type="ARBA" id="ARBA00021242"/>
    </source>
</evidence>
<dbReference type="EMBL" id="PGGS01000616">
    <property type="protein sequence ID" value="PNH02650.1"/>
    <property type="molecule type" value="Genomic_DNA"/>
</dbReference>
<dbReference type="PANTHER" id="PTHR23516:SF1">
    <property type="entry name" value="MOLYBDATE-ANION TRANSPORTER"/>
    <property type="match status" value="1"/>
</dbReference>
<feature type="transmembrane region" description="Helical" evidence="12">
    <location>
        <begin position="6"/>
        <end position="24"/>
    </location>
</feature>
<evidence type="ECO:0000256" key="9">
    <source>
        <dbReference type="ARBA" id="ARBA00023136"/>
    </source>
</evidence>
<dbReference type="SUPFAM" id="SSF103473">
    <property type="entry name" value="MFS general substrate transporter"/>
    <property type="match status" value="1"/>
</dbReference>
<keyword evidence="5" id="KW-1003">Cell membrane</keyword>
<keyword evidence="14" id="KW-1185">Reference proteome</keyword>
<keyword evidence="9 12" id="KW-0472">Membrane</keyword>
<keyword evidence="6 12" id="KW-0812">Transmembrane</keyword>
<keyword evidence="4" id="KW-0813">Transport</keyword>
<keyword evidence="8" id="KW-0406">Ion transport</keyword>
<gene>
    <name evidence="13" type="ORF">TSOC_011351</name>
</gene>
<evidence type="ECO:0000256" key="2">
    <source>
        <dbReference type="ARBA" id="ARBA00004651"/>
    </source>
</evidence>
<dbReference type="OrthoDB" id="263957at2759"/>
<dbReference type="Gene3D" id="1.20.1250.20">
    <property type="entry name" value="MFS general substrate transporter like domains"/>
    <property type="match status" value="1"/>
</dbReference>
<keyword evidence="7 12" id="KW-1133">Transmembrane helix</keyword>
<comment type="function">
    <text evidence="1">Mediates high-affinity intracellular uptake of the rare oligo-element molybdenum.</text>
</comment>
<evidence type="ECO:0000256" key="5">
    <source>
        <dbReference type="ARBA" id="ARBA00022475"/>
    </source>
</evidence>
<evidence type="ECO:0000313" key="14">
    <source>
        <dbReference type="Proteomes" id="UP000236333"/>
    </source>
</evidence>
<evidence type="ECO:0000256" key="6">
    <source>
        <dbReference type="ARBA" id="ARBA00022692"/>
    </source>
</evidence>
<dbReference type="GO" id="GO:0005886">
    <property type="term" value="C:plasma membrane"/>
    <property type="evidence" value="ECO:0007669"/>
    <property type="project" value="UniProtKB-SubCell"/>
</dbReference>
<evidence type="ECO:0000256" key="12">
    <source>
        <dbReference type="SAM" id="Phobius"/>
    </source>
</evidence>
<sequence>MEIVYWYIFGVLASVVGGLVLTQTKDGGIVSGTNTTLLTAFYSLRNNYVFVYALMMGELMDERAAAGGGAAGRWCGAADAGDWLQGPYVYALYQHYGYGVKDIGRLFIAGFGSSMIFGTVVGSLADKHGRKKAALIYVFTYAASCATKHSPDYGVLMPMLGRCDRPDCQGSGTALPWAGLLKGGVV</sequence>
<evidence type="ECO:0000256" key="11">
    <source>
        <dbReference type="ARBA" id="ARBA00032555"/>
    </source>
</evidence>